<gene>
    <name evidence="3" type="ORF">H4281_07395</name>
</gene>
<feature type="transmembrane region" description="Helical" evidence="2">
    <location>
        <begin position="216"/>
        <end position="233"/>
    </location>
</feature>
<comment type="caution">
    <text evidence="3">The sequence shown here is derived from an EMBL/GenBank/DDBJ whole genome shotgun (WGS) entry which is preliminary data.</text>
</comment>
<evidence type="ECO:0000313" key="3">
    <source>
        <dbReference type="EMBL" id="MBB1152949.1"/>
    </source>
</evidence>
<feature type="region of interest" description="Disordered" evidence="1">
    <location>
        <begin position="1"/>
        <end position="20"/>
    </location>
</feature>
<organism evidence="3 4">
    <name type="scientific">Amycolatopsis dendrobii</name>
    <dbReference type="NCBI Taxonomy" id="2760662"/>
    <lineage>
        <taxon>Bacteria</taxon>
        <taxon>Bacillati</taxon>
        <taxon>Actinomycetota</taxon>
        <taxon>Actinomycetes</taxon>
        <taxon>Pseudonocardiales</taxon>
        <taxon>Pseudonocardiaceae</taxon>
        <taxon>Amycolatopsis</taxon>
    </lineage>
</organism>
<dbReference type="RefSeq" id="WP_182890073.1">
    <property type="nucleotide sequence ID" value="NZ_JACGZW010000002.1"/>
</dbReference>
<evidence type="ECO:0000256" key="2">
    <source>
        <dbReference type="SAM" id="Phobius"/>
    </source>
</evidence>
<keyword evidence="4" id="KW-1185">Reference proteome</keyword>
<dbReference type="AlphaFoldDB" id="A0A7W3VTK5"/>
<feature type="transmembrane region" description="Helical" evidence="2">
    <location>
        <begin position="190"/>
        <end position="210"/>
    </location>
</feature>
<feature type="compositionally biased region" description="Basic and acidic residues" evidence="1">
    <location>
        <begin position="1"/>
        <end position="14"/>
    </location>
</feature>
<keyword evidence="2" id="KW-0812">Transmembrane</keyword>
<evidence type="ECO:0000256" key="1">
    <source>
        <dbReference type="SAM" id="MobiDB-lite"/>
    </source>
</evidence>
<name>A0A7W3VTK5_9PSEU</name>
<dbReference type="EMBL" id="JACGZW010000002">
    <property type="protein sequence ID" value="MBB1152949.1"/>
    <property type="molecule type" value="Genomic_DNA"/>
</dbReference>
<accession>A0A7W3VTK5</accession>
<keyword evidence="2" id="KW-0472">Membrane</keyword>
<proteinExistence type="predicted"/>
<evidence type="ECO:0000313" key="4">
    <source>
        <dbReference type="Proteomes" id="UP000526734"/>
    </source>
</evidence>
<sequence length="242" mass="26751">MTGPEDRETAEAHKADRRHRRLEQEFVEAGLDSSSLETQSVEELHASLDRLDAVIAEQRKKLALNKEALAAEGTLKGRSDVQRKVNASRSALKISLERREQVLELINGLTVGQEIDKLRNAVSGVDDAGTKEKFHQLLGEFESKTEEIDGELKETSRKIAEVKAAALAAEIDKYERKAKVWQNFLAKESVATYVGAAILLVMSLSVVAAMFAHVEINQVLSSAFLLVLGYFFGQSTGKKQLE</sequence>
<reference evidence="3 4" key="1">
    <citation type="submission" date="2020-08" db="EMBL/GenBank/DDBJ databases">
        <title>Amycolatopsis sp. nov. DR6-1 isolated from Dendrobium heterocarpum.</title>
        <authorList>
            <person name="Tedsree N."/>
            <person name="Kuncharoen N."/>
            <person name="Likhitwitayawuid K."/>
            <person name="Tanasupawat S."/>
        </authorList>
    </citation>
    <scope>NUCLEOTIDE SEQUENCE [LARGE SCALE GENOMIC DNA]</scope>
    <source>
        <strain evidence="3 4">DR6-1</strain>
    </source>
</reference>
<protein>
    <submittedName>
        <fullName evidence="3">Uncharacterized protein</fullName>
    </submittedName>
</protein>
<keyword evidence="2" id="KW-1133">Transmembrane helix</keyword>
<dbReference type="Proteomes" id="UP000526734">
    <property type="component" value="Unassembled WGS sequence"/>
</dbReference>